<sequence length="1035" mass="115883">MLHESQKAPVKLGGLDFGKEGAASEGENQDLTSQEQRSDALNEERVLDKNSCRANCDEEEDSSPDGRVLLQKRQDVSFGSKTTQRDVLLTIDAKQDEAKETNQEVKIGREKVDSEASGQAGQLQTKHPIIIVKHVGYAEQDRVEEDTSHVSVHHPVIPPPRSTLTRATFSPGDKQIQPPALFRGLRAQREGGVRSEHQTAAQTKSSPLGEKRSVSAEKRDDIKAQVGILDQISQFLSREKRADEKQGASLGDEHLQDEGGGGSDGEREETANVSEPVEPIRNVSSAEAAFDAFKAFFSPKPLKKDPENGDLEAMRKKIRTDKDVLRALFEKSSKKTPEKNETSDSKTDAWSPGDGGERTPGRLHAVWPPLKVEKVGLKYTEAEHQAALLQLKREREEELEKLQEDYELKLSRQKLENKEKIFRLESVLNDLQAKLSQVWTHQPGEQKDEAVFTTDDFLHKSFRTVGIQTDREAFIRISEDEDVPRRACRSPLLQKVAPNKLDMVSIRLSLAGQNDESSSSSSAPETCVHPLPPEDTQPHSEPAGPTKQITPPLPPSLCPAPPPPPLPPPPPVPGAAPPPPPPLAGGLTIDKPPRKPALEPSRPMKPLYWTRIQIQDDNNNSLWNILEEHRIINASEFEDLFAKTITKTKRKPLSEAYEKKAKARKIIKLLDSKRSQAVGILISSLHLEMKDIQQAVVAVDHSVVDLEAIEALYDNRGHPEELEKIRKHYETSKEEDVKLLDKPEQFLYELSQSPAFAGRAWCIIFKSTFVDGITSIKRKLNSVSSVCKVLLESSGVREVMGLVLALGNHMNGGNRVRGQADGFGLEILPKLKDVKSKDNRISLVDYVVSYYLHNVDKSSGTDKSAFPLPDPQDVFLAAQVKFDDLSGDLKQLQQDLSKCEKNVQKVCSDSPEELLQPFKDKMEAFVLSARKEHAEMSYQLTTAQQSFQDLVLYFGLKPKPGEKEVTTSHLFMLWFEFCADFKSRWKRENKNISKQRLKEAQLSVKKITAEKKVETRKINPNSLKQRLRQKETSLS</sequence>
<feature type="compositionally biased region" description="Basic and acidic residues" evidence="6">
    <location>
        <begin position="238"/>
        <end position="257"/>
    </location>
</feature>
<dbReference type="PRINTS" id="PR00828">
    <property type="entry name" value="FORMIN"/>
</dbReference>
<dbReference type="InterPro" id="IPR015425">
    <property type="entry name" value="FH2_Formin"/>
</dbReference>
<dbReference type="AlphaFoldDB" id="A0A9D3C2Q4"/>
<proteinExistence type="inferred from homology"/>
<dbReference type="PROSITE" id="PS51444">
    <property type="entry name" value="FH2"/>
    <property type="match status" value="1"/>
</dbReference>
<feature type="region of interest" description="Disordered" evidence="6">
    <location>
        <begin position="97"/>
        <end position="123"/>
    </location>
</feature>
<organism evidence="8 9">
    <name type="scientific">Nothobranchius furzeri</name>
    <name type="common">Turquoise killifish</name>
    <dbReference type="NCBI Taxonomy" id="105023"/>
    <lineage>
        <taxon>Eukaryota</taxon>
        <taxon>Metazoa</taxon>
        <taxon>Chordata</taxon>
        <taxon>Craniata</taxon>
        <taxon>Vertebrata</taxon>
        <taxon>Euteleostomi</taxon>
        <taxon>Actinopterygii</taxon>
        <taxon>Neopterygii</taxon>
        <taxon>Teleostei</taxon>
        <taxon>Neoteleostei</taxon>
        <taxon>Acanthomorphata</taxon>
        <taxon>Ovalentaria</taxon>
        <taxon>Atherinomorphae</taxon>
        <taxon>Cyprinodontiformes</taxon>
        <taxon>Nothobranchiidae</taxon>
        <taxon>Nothobranchius</taxon>
    </lineage>
</organism>
<feature type="region of interest" description="Disordered" evidence="6">
    <location>
        <begin position="511"/>
        <end position="602"/>
    </location>
</feature>
<dbReference type="GO" id="GO:0030866">
    <property type="term" value="P:cortical actin cytoskeleton organization"/>
    <property type="evidence" value="ECO:0007669"/>
    <property type="project" value="TreeGrafter"/>
</dbReference>
<dbReference type="GO" id="GO:0045010">
    <property type="term" value="P:actin nucleation"/>
    <property type="evidence" value="ECO:0007669"/>
    <property type="project" value="InterPro"/>
</dbReference>
<feature type="compositionally biased region" description="Basic and acidic residues" evidence="6">
    <location>
        <begin position="328"/>
        <end position="347"/>
    </location>
</feature>
<evidence type="ECO:0000256" key="3">
    <source>
        <dbReference type="ARBA" id="ARBA00023054"/>
    </source>
</evidence>
<reference evidence="8" key="1">
    <citation type="submission" date="2020-03" db="EMBL/GenBank/DDBJ databases">
        <title>Intra-Species Differences in Population Size shape Life History and Genome Evolution.</title>
        <authorList>
            <person name="Willemsen D."/>
            <person name="Cui R."/>
            <person name="Valenzano D.R."/>
        </authorList>
    </citation>
    <scope>NUCLEOTIDE SEQUENCE</scope>
    <source>
        <strain evidence="8">GRZ</strain>
        <tissue evidence="8">Whole</tissue>
    </source>
</reference>
<dbReference type="OrthoDB" id="427644at2759"/>
<dbReference type="Proteomes" id="UP000822369">
    <property type="component" value="Chromosome 1"/>
</dbReference>
<feature type="region of interest" description="Disordered" evidence="6">
    <location>
        <begin position="238"/>
        <end position="280"/>
    </location>
</feature>
<dbReference type="SMART" id="SM00498">
    <property type="entry name" value="FH2"/>
    <property type="match status" value="1"/>
</dbReference>
<feature type="coiled-coil region" evidence="5">
    <location>
        <begin position="377"/>
        <end position="416"/>
    </location>
</feature>
<feature type="coiled-coil region" evidence="5">
    <location>
        <begin position="882"/>
        <end position="909"/>
    </location>
</feature>
<dbReference type="KEGG" id="nfu:107377809"/>
<comment type="caution">
    <text evidence="8">The sequence shown here is derived from an EMBL/GenBank/DDBJ whole genome shotgun (WGS) entry which is preliminary data.</text>
</comment>
<dbReference type="Pfam" id="PF02181">
    <property type="entry name" value="FH2"/>
    <property type="match status" value="1"/>
</dbReference>
<name>A0A9D3C2Q4_NOTFU</name>
<keyword evidence="3 5" id="KW-0175">Coiled coil</keyword>
<feature type="region of interest" description="Disordered" evidence="6">
    <location>
        <begin position="142"/>
        <end position="223"/>
    </location>
</feature>
<evidence type="ECO:0000256" key="6">
    <source>
        <dbReference type="SAM" id="MobiDB-lite"/>
    </source>
</evidence>
<dbReference type="FunFam" id="1.20.58.2220:FF:000005">
    <property type="entry name" value="Formin 1"/>
    <property type="match status" value="1"/>
</dbReference>
<evidence type="ECO:0000313" key="8">
    <source>
        <dbReference type="EMBL" id="KAF7230921.1"/>
    </source>
</evidence>
<feature type="compositionally biased region" description="Basic and acidic residues" evidence="6">
    <location>
        <begin position="187"/>
        <end position="197"/>
    </location>
</feature>
<dbReference type="GO" id="GO:0005884">
    <property type="term" value="C:actin filament"/>
    <property type="evidence" value="ECO:0007669"/>
    <property type="project" value="InterPro"/>
</dbReference>
<keyword evidence="4" id="KW-0539">Nucleus</keyword>
<protein>
    <submittedName>
        <fullName evidence="8">Formin-like</fullName>
    </submittedName>
</protein>
<comment type="subcellular location">
    <subcellularLocation>
        <location evidence="1">Nucleus</location>
    </subcellularLocation>
</comment>
<dbReference type="Gene3D" id="1.20.58.2220">
    <property type="entry name" value="Formin, FH2 domain"/>
    <property type="match status" value="1"/>
</dbReference>
<feature type="domain" description="FH2" evidence="7">
    <location>
        <begin position="594"/>
        <end position="1007"/>
    </location>
</feature>
<dbReference type="EMBL" id="JAAVVJ010000001">
    <property type="protein sequence ID" value="KAF7230921.1"/>
    <property type="molecule type" value="Genomic_DNA"/>
</dbReference>
<dbReference type="GO" id="GO:0008017">
    <property type="term" value="F:microtubule binding"/>
    <property type="evidence" value="ECO:0007669"/>
    <property type="project" value="InterPro"/>
</dbReference>
<feature type="region of interest" description="Disordered" evidence="6">
    <location>
        <begin position="328"/>
        <end position="365"/>
    </location>
</feature>
<feature type="compositionally biased region" description="Basic and acidic residues" evidence="6">
    <location>
        <begin position="209"/>
        <end position="223"/>
    </location>
</feature>
<feature type="compositionally biased region" description="Pro residues" evidence="6">
    <location>
        <begin position="551"/>
        <end position="583"/>
    </location>
</feature>
<evidence type="ECO:0000256" key="4">
    <source>
        <dbReference type="ARBA" id="ARBA00023242"/>
    </source>
</evidence>
<dbReference type="GO" id="GO:0005737">
    <property type="term" value="C:cytoplasm"/>
    <property type="evidence" value="ECO:0007669"/>
    <property type="project" value="UniProtKB-ARBA"/>
</dbReference>
<accession>A0A9D3C2Q4</accession>
<dbReference type="InterPro" id="IPR042201">
    <property type="entry name" value="FH2_Formin_sf"/>
</dbReference>
<dbReference type="PANTHER" id="PTHR45920">
    <property type="entry name" value="FORMIN HOMOLOGY 2 DOMAIN CONTAINING, ISOFORM I"/>
    <property type="match status" value="1"/>
</dbReference>
<evidence type="ECO:0000256" key="2">
    <source>
        <dbReference type="ARBA" id="ARBA00005271"/>
    </source>
</evidence>
<dbReference type="OMA" id="CQHISID"/>
<feature type="region of interest" description="Disordered" evidence="6">
    <location>
        <begin position="1"/>
        <end position="72"/>
    </location>
</feature>
<gene>
    <name evidence="8" type="ORF">G4P62_004438</name>
</gene>
<evidence type="ECO:0000256" key="1">
    <source>
        <dbReference type="ARBA" id="ARBA00004123"/>
    </source>
</evidence>
<dbReference type="InterPro" id="IPR001265">
    <property type="entry name" value="Formin_Cappuccino_subfam"/>
</dbReference>
<feature type="compositionally biased region" description="Basic and acidic residues" evidence="6">
    <location>
        <begin position="97"/>
        <end position="114"/>
    </location>
</feature>
<comment type="similarity">
    <text evidence="2">Belongs to the formin homology family. Cappuccino subfamily.</text>
</comment>
<evidence type="ECO:0000313" key="9">
    <source>
        <dbReference type="Proteomes" id="UP000822369"/>
    </source>
</evidence>
<dbReference type="PANTHER" id="PTHR45920:SF7">
    <property type="entry name" value="FORMIN-G"/>
    <property type="match status" value="1"/>
</dbReference>
<dbReference type="SUPFAM" id="SSF101447">
    <property type="entry name" value="Formin homology 2 domain (FH2 domain)"/>
    <property type="match status" value="1"/>
</dbReference>
<dbReference type="GO" id="GO:0005634">
    <property type="term" value="C:nucleus"/>
    <property type="evidence" value="ECO:0007669"/>
    <property type="project" value="UniProtKB-SubCell"/>
</dbReference>
<evidence type="ECO:0000256" key="5">
    <source>
        <dbReference type="SAM" id="Coils"/>
    </source>
</evidence>
<evidence type="ECO:0000259" key="7">
    <source>
        <dbReference type="PROSITE" id="PS51444"/>
    </source>
</evidence>
<dbReference type="GO" id="GO:0051015">
    <property type="term" value="F:actin filament binding"/>
    <property type="evidence" value="ECO:0007669"/>
    <property type="project" value="TreeGrafter"/>
</dbReference>
<feature type="compositionally biased region" description="Basic and acidic residues" evidence="6">
    <location>
        <begin position="36"/>
        <end position="51"/>
    </location>
</feature>